<dbReference type="PANTHER" id="PTHR33254:SF4">
    <property type="entry name" value="4-HYDROXY-4-METHYL-2-OXOGLUTARATE ALDOLASE 3-RELATED"/>
    <property type="match status" value="1"/>
</dbReference>
<gene>
    <name evidence="6" type="ORF">MPL3356_140111</name>
</gene>
<evidence type="ECO:0000256" key="5">
    <source>
        <dbReference type="PIRSR" id="PIRSR605493-1"/>
    </source>
</evidence>
<protein>
    <recommendedName>
        <fullName evidence="2">Putative 4-hydroxy-4-methyl-2-oxoglutarate aldolase</fullName>
    </recommendedName>
    <alternativeName>
        <fullName evidence="3">Regulator of ribonuclease activity homolog</fullName>
    </alternativeName>
    <alternativeName>
        <fullName evidence="4">RraA-like protein</fullName>
    </alternativeName>
</protein>
<sequence>MAGGQREGELVDAFRVFATPLISDNLARVPGAVGLRPFHKIDGIMVGRALTVRTRPGDNQFIHRALDLVKPGDVIVVDGGGYEGRALVGEIMTSLAASRGAAGIVIDGAIRDAGAIGRNPFPCFARSAIHLGPYKDGPGAINVAISVGGMVVGPGDIVMGDEDGVVAFPLEGAVALLAAVKAQEAREADIMQSIKENRYQGAYAQASASSH</sequence>
<evidence type="ECO:0000256" key="1">
    <source>
        <dbReference type="ARBA" id="ARBA00001968"/>
    </source>
</evidence>
<keyword evidence="6" id="KW-0808">Transferase</keyword>
<dbReference type="GO" id="GO:0008168">
    <property type="term" value="F:methyltransferase activity"/>
    <property type="evidence" value="ECO:0007669"/>
    <property type="project" value="UniProtKB-KW"/>
</dbReference>
<keyword evidence="5" id="KW-0460">Magnesium</keyword>
<dbReference type="STRING" id="69974.MPLDJ20_150206"/>
<organism evidence="6 7">
    <name type="scientific">Mesorhizobium plurifarium</name>
    <dbReference type="NCBI Taxonomy" id="69974"/>
    <lineage>
        <taxon>Bacteria</taxon>
        <taxon>Pseudomonadati</taxon>
        <taxon>Pseudomonadota</taxon>
        <taxon>Alphaproteobacteria</taxon>
        <taxon>Hyphomicrobiales</taxon>
        <taxon>Phyllobacteriaceae</taxon>
        <taxon>Mesorhizobium</taxon>
    </lineage>
</organism>
<dbReference type="Proteomes" id="UP000045285">
    <property type="component" value="Unassembled WGS sequence"/>
</dbReference>
<evidence type="ECO:0000313" key="7">
    <source>
        <dbReference type="Proteomes" id="UP000045285"/>
    </source>
</evidence>
<keyword evidence="5" id="KW-0479">Metal-binding</keyword>
<evidence type="ECO:0000256" key="2">
    <source>
        <dbReference type="ARBA" id="ARBA00016549"/>
    </source>
</evidence>
<name>A0A090DHQ4_MESPL</name>
<evidence type="ECO:0000313" key="6">
    <source>
        <dbReference type="EMBL" id="CDX13232.1"/>
    </source>
</evidence>
<evidence type="ECO:0000256" key="4">
    <source>
        <dbReference type="ARBA" id="ARBA00030169"/>
    </source>
</evidence>
<dbReference type="GO" id="GO:0046872">
    <property type="term" value="F:metal ion binding"/>
    <property type="evidence" value="ECO:0007669"/>
    <property type="project" value="UniProtKB-KW"/>
</dbReference>
<dbReference type="CDD" id="cd16841">
    <property type="entry name" value="RraA_family"/>
    <property type="match status" value="1"/>
</dbReference>
<feature type="binding site" evidence="5">
    <location>
        <position position="111"/>
    </location>
    <ligand>
        <name>substrate</name>
    </ligand>
</feature>
<dbReference type="AlphaFoldDB" id="A0A090DHQ4"/>
<reference evidence="7" key="1">
    <citation type="submission" date="2014-08" db="EMBL/GenBank/DDBJ databases">
        <authorList>
            <person name="Moulin L."/>
        </authorList>
    </citation>
    <scope>NUCLEOTIDE SEQUENCE [LARGE SCALE GENOMIC DNA]</scope>
</reference>
<feature type="binding site" evidence="5">
    <location>
        <begin position="89"/>
        <end position="92"/>
    </location>
    <ligand>
        <name>substrate</name>
    </ligand>
</feature>
<dbReference type="EMBL" id="CCMZ01000006">
    <property type="protein sequence ID" value="CDX13232.1"/>
    <property type="molecule type" value="Genomic_DNA"/>
</dbReference>
<dbReference type="NCBIfam" id="NF004850">
    <property type="entry name" value="PRK06201.1"/>
    <property type="match status" value="1"/>
</dbReference>
<dbReference type="PANTHER" id="PTHR33254">
    <property type="entry name" value="4-HYDROXY-4-METHYL-2-OXOGLUTARATE ALDOLASE 3-RELATED"/>
    <property type="match status" value="1"/>
</dbReference>
<dbReference type="GO" id="GO:0032259">
    <property type="term" value="P:methylation"/>
    <property type="evidence" value="ECO:0007669"/>
    <property type="project" value="UniProtKB-KW"/>
</dbReference>
<dbReference type="SUPFAM" id="SSF89562">
    <property type="entry name" value="RraA-like"/>
    <property type="match status" value="1"/>
</dbReference>
<proteinExistence type="predicted"/>
<keyword evidence="6" id="KW-0489">Methyltransferase</keyword>
<dbReference type="Gene3D" id="3.50.30.40">
    <property type="entry name" value="Ribonuclease E inhibitor RraA/RraA-like"/>
    <property type="match status" value="1"/>
</dbReference>
<comment type="cofactor">
    <cofactor evidence="5">
        <name>Mg(2+)</name>
        <dbReference type="ChEBI" id="CHEBI:18420"/>
    </cofactor>
</comment>
<feature type="binding site" evidence="5">
    <location>
        <position position="112"/>
    </location>
    <ligand>
        <name>Mg(2+)</name>
        <dbReference type="ChEBI" id="CHEBI:18420"/>
    </ligand>
</feature>
<dbReference type="InterPro" id="IPR036704">
    <property type="entry name" value="RraA/RraA-like_sf"/>
</dbReference>
<accession>A0A090DHQ4</accession>
<keyword evidence="7" id="KW-1185">Reference proteome</keyword>
<evidence type="ECO:0000256" key="3">
    <source>
        <dbReference type="ARBA" id="ARBA00029596"/>
    </source>
</evidence>
<comment type="cofactor">
    <cofactor evidence="1">
        <name>a divalent metal cation</name>
        <dbReference type="ChEBI" id="CHEBI:60240"/>
    </cofactor>
</comment>
<dbReference type="Pfam" id="PF03737">
    <property type="entry name" value="RraA-like"/>
    <property type="match status" value="1"/>
</dbReference>
<dbReference type="InterPro" id="IPR005493">
    <property type="entry name" value="RraA/RraA-like"/>
</dbReference>